<keyword evidence="3" id="KW-1185">Reference proteome</keyword>
<sequence length="178" mass="20033">MLEERDHVVDAEPTQVAEVPDAEDRGDERREEDVDTCPPGRFQFVEHRIKAADRAELVEVGAQCRRAVRHEHLREPLDRELGSAEMDMAVDEAGDEEEPGAVDDLRAAVHGVLDMPHRSDTRAGDRDVAAGDPSCVHVDDPRPGQHPVGWRPTGRDERRLLALVHFLFRVHRDSLHVV</sequence>
<reference evidence="2 3" key="1">
    <citation type="submission" date="2023-08" db="EMBL/GenBank/DDBJ databases">
        <title>Microbacterium sp. nov., isolated from a waste landfill.</title>
        <authorList>
            <person name="Wen W."/>
        </authorList>
    </citation>
    <scope>NUCLEOTIDE SEQUENCE [LARGE SCALE GENOMIC DNA]</scope>
    <source>
        <strain evidence="2 3">ASV81</strain>
    </source>
</reference>
<evidence type="ECO:0000256" key="1">
    <source>
        <dbReference type="SAM" id="MobiDB-lite"/>
    </source>
</evidence>
<protein>
    <submittedName>
        <fullName evidence="2">Uncharacterized protein</fullName>
    </submittedName>
</protein>
<proteinExistence type="predicted"/>
<comment type="caution">
    <text evidence="2">The sequence shown here is derived from an EMBL/GenBank/DDBJ whole genome shotgun (WGS) entry which is preliminary data.</text>
</comment>
<organism evidence="2 3">
    <name type="scientific">Microbacterium capsulatum</name>
    <dbReference type="NCBI Taxonomy" id="3041921"/>
    <lineage>
        <taxon>Bacteria</taxon>
        <taxon>Bacillati</taxon>
        <taxon>Actinomycetota</taxon>
        <taxon>Actinomycetes</taxon>
        <taxon>Micrococcales</taxon>
        <taxon>Microbacteriaceae</taxon>
        <taxon>Microbacterium</taxon>
    </lineage>
</organism>
<gene>
    <name evidence="2" type="ORF">RBR11_03355</name>
</gene>
<feature type="compositionally biased region" description="Basic and acidic residues" evidence="1">
    <location>
        <begin position="116"/>
        <end position="129"/>
    </location>
</feature>
<feature type="compositionally biased region" description="Basic and acidic residues" evidence="1">
    <location>
        <begin position="1"/>
        <end position="10"/>
    </location>
</feature>
<evidence type="ECO:0000313" key="2">
    <source>
        <dbReference type="EMBL" id="MDQ4212943.1"/>
    </source>
</evidence>
<name>A0ABU0XE98_9MICO</name>
<accession>A0ABU0XE98</accession>
<dbReference type="Proteomes" id="UP001230289">
    <property type="component" value="Unassembled WGS sequence"/>
</dbReference>
<evidence type="ECO:0000313" key="3">
    <source>
        <dbReference type="Proteomes" id="UP001230289"/>
    </source>
</evidence>
<feature type="region of interest" description="Disordered" evidence="1">
    <location>
        <begin position="1"/>
        <end position="39"/>
    </location>
</feature>
<dbReference type="EMBL" id="JAVFCB010000002">
    <property type="protein sequence ID" value="MDQ4212943.1"/>
    <property type="molecule type" value="Genomic_DNA"/>
</dbReference>
<feature type="compositionally biased region" description="Basic and acidic residues" evidence="1">
    <location>
        <begin position="22"/>
        <end position="32"/>
    </location>
</feature>
<feature type="region of interest" description="Disordered" evidence="1">
    <location>
        <begin position="116"/>
        <end position="152"/>
    </location>
</feature>